<dbReference type="GO" id="GO:0006435">
    <property type="term" value="P:threonyl-tRNA aminoacylation"/>
    <property type="evidence" value="ECO:0007669"/>
    <property type="project" value="UniProtKB-UniRule"/>
</dbReference>
<dbReference type="Gene3D" id="3.40.50.300">
    <property type="entry name" value="P-loop containing nucleotide triphosphate hydrolases"/>
    <property type="match status" value="1"/>
</dbReference>
<dbReference type="AlphaFoldDB" id="W7DR40"/>
<dbReference type="SUPFAM" id="SSF81271">
    <property type="entry name" value="TGS-like"/>
    <property type="match status" value="1"/>
</dbReference>
<evidence type="ECO:0000313" key="17">
    <source>
        <dbReference type="Proteomes" id="UP000019241"/>
    </source>
</evidence>
<evidence type="ECO:0000256" key="8">
    <source>
        <dbReference type="ARBA" id="ARBA00022840"/>
    </source>
</evidence>
<dbReference type="Pfam" id="PF03129">
    <property type="entry name" value="HGTP_anticodon"/>
    <property type="match status" value="1"/>
</dbReference>
<keyword evidence="4 13" id="KW-0436">Ligase</keyword>
<dbReference type="InterPro" id="IPR006073">
    <property type="entry name" value="GTP-bd"/>
</dbReference>
<dbReference type="CDD" id="cd01667">
    <property type="entry name" value="TGS_ThrRS"/>
    <property type="match status" value="1"/>
</dbReference>
<evidence type="ECO:0000256" key="1">
    <source>
        <dbReference type="ARBA" id="ARBA00008226"/>
    </source>
</evidence>
<dbReference type="InterPro" id="IPR036621">
    <property type="entry name" value="Anticodon-bd_dom_sf"/>
</dbReference>
<dbReference type="Gene3D" id="3.30.930.10">
    <property type="entry name" value="Bira Bifunctional Protein, Domain 2"/>
    <property type="match status" value="1"/>
</dbReference>
<dbReference type="GO" id="GO:0140096">
    <property type="term" value="F:catalytic activity, acting on a protein"/>
    <property type="evidence" value="ECO:0007669"/>
    <property type="project" value="UniProtKB-ARBA"/>
</dbReference>
<comment type="caution">
    <text evidence="13">Lacks conserved residue(s) required for the propagation of feature annotation.</text>
</comment>
<dbReference type="InterPro" id="IPR033728">
    <property type="entry name" value="ThrRS_core"/>
</dbReference>
<feature type="domain" description="TGS" evidence="15">
    <location>
        <begin position="1"/>
        <end position="60"/>
    </location>
</feature>
<evidence type="ECO:0000256" key="13">
    <source>
        <dbReference type="HAMAP-Rule" id="MF_00184"/>
    </source>
</evidence>
<feature type="binding site" evidence="13">
    <location>
        <position position="334"/>
    </location>
    <ligand>
        <name>Zn(2+)</name>
        <dbReference type="ChEBI" id="CHEBI:29105"/>
        <note>catalytic</note>
    </ligand>
</feature>
<dbReference type="CDD" id="cd00860">
    <property type="entry name" value="ThrRS_anticodon"/>
    <property type="match status" value="1"/>
</dbReference>
<dbReference type="SMART" id="SM00863">
    <property type="entry name" value="tRNA_SAD"/>
    <property type="match status" value="1"/>
</dbReference>
<dbReference type="InterPro" id="IPR012676">
    <property type="entry name" value="TGS-like"/>
</dbReference>
<dbReference type="SUPFAM" id="SSF55681">
    <property type="entry name" value="Class II aaRS and biotin synthetases"/>
    <property type="match status" value="1"/>
</dbReference>
<dbReference type="GO" id="GO:0016740">
    <property type="term" value="F:transferase activity"/>
    <property type="evidence" value="ECO:0007669"/>
    <property type="project" value="UniProtKB-ARBA"/>
</dbReference>
<dbReference type="NCBIfam" id="TIGR00418">
    <property type="entry name" value="thrS"/>
    <property type="match status" value="1"/>
</dbReference>
<evidence type="ECO:0000256" key="4">
    <source>
        <dbReference type="ARBA" id="ARBA00022598"/>
    </source>
</evidence>
<proteinExistence type="inferred from homology"/>
<dbReference type="GO" id="GO:0005737">
    <property type="term" value="C:cytoplasm"/>
    <property type="evidence" value="ECO:0007669"/>
    <property type="project" value="UniProtKB-SubCell"/>
</dbReference>
<dbReference type="GO" id="GO:0005525">
    <property type="term" value="F:GTP binding"/>
    <property type="evidence" value="ECO:0007669"/>
    <property type="project" value="InterPro"/>
</dbReference>
<dbReference type="InterPro" id="IPR002320">
    <property type="entry name" value="Thr-tRNA-ligase_IIa"/>
</dbReference>
<evidence type="ECO:0000256" key="12">
    <source>
        <dbReference type="ARBA" id="ARBA00049515"/>
    </source>
</evidence>
<comment type="subcellular location">
    <subcellularLocation>
        <location evidence="13">Cytoplasm</location>
    </subcellularLocation>
</comment>
<dbReference type="PROSITE" id="PS50862">
    <property type="entry name" value="AA_TRNA_LIGASE_II"/>
    <property type="match status" value="1"/>
</dbReference>
<keyword evidence="5 13" id="KW-0479">Metal-binding</keyword>
<evidence type="ECO:0000256" key="6">
    <source>
        <dbReference type="ARBA" id="ARBA00022741"/>
    </source>
</evidence>
<dbReference type="PATRIC" id="fig|1265822.4.peg.12"/>
<dbReference type="InterPro" id="IPR045864">
    <property type="entry name" value="aa-tRNA-synth_II/BPL/LPL"/>
</dbReference>
<dbReference type="GO" id="GO:0046872">
    <property type="term" value="F:metal ion binding"/>
    <property type="evidence" value="ECO:0007669"/>
    <property type="project" value="UniProtKB-KW"/>
</dbReference>
<dbReference type="InterPro" id="IPR002314">
    <property type="entry name" value="aa-tRNA-synt_IIb"/>
</dbReference>
<dbReference type="SUPFAM" id="SSF52540">
    <property type="entry name" value="P-loop containing nucleoside triphosphate hydrolases"/>
    <property type="match status" value="1"/>
</dbReference>
<feature type="binding site" evidence="13">
    <location>
        <position position="515"/>
    </location>
    <ligand>
        <name>Zn(2+)</name>
        <dbReference type="ChEBI" id="CHEBI:29105"/>
        <note>catalytic</note>
    </ligand>
</feature>
<dbReference type="EMBL" id="AODM01000001">
    <property type="protein sequence ID" value="EUJ65987.1"/>
    <property type="molecule type" value="Genomic_DNA"/>
</dbReference>
<gene>
    <name evidence="13 16" type="primary">thrS</name>
    <name evidence="16" type="ORF">MCOL2_00060</name>
</gene>
<dbReference type="FunFam" id="3.10.20.30:FF:000005">
    <property type="entry name" value="Threonine--tRNA ligase"/>
    <property type="match status" value="1"/>
</dbReference>
<dbReference type="InterPro" id="IPR018163">
    <property type="entry name" value="Thr/Ala-tRNA-synth_IIc_edit"/>
</dbReference>
<evidence type="ECO:0000256" key="10">
    <source>
        <dbReference type="ARBA" id="ARBA00022917"/>
    </source>
</evidence>
<comment type="cofactor">
    <cofactor evidence="13">
        <name>Zn(2+)</name>
        <dbReference type="ChEBI" id="CHEBI:29105"/>
    </cofactor>
    <text evidence="13">Binds 1 zinc ion per subunit.</text>
</comment>
<sequence length="736" mass="84008">MKISFPDGAVKEFDKGVSTADIAESISPSLKKKALAGKINGTLVDLVTPIEEDGAIEIVTPDHADALGILRHSSAHLLAQAVKRLYPDAKFGVGPAIETGFYYDIDTDSVISEESFPAIEKEMQSIIRENLPISREVVSREEAIKRFKAIGDSYKIELIDAIPEDENVTIYTQGEFFDLCRGIHVPSTGKIQVFKLLSVAGAYWRGDSKNKMLQRIYGTAFFDKKDLAEFLKMQEEARERDHRKLGKELDLFANSAEVGQGLPLWLPKGATIRRVIERYIVDKEERLGYNHVYTPVMANVELYKTSGHWDHYHEDMFPTMKMDNEELVLRPMNCPHHMMIYKNDIHSYRELPIRIAELGLMHRYEMSGALSGLQRVRGMTLNDAHVFVRPDQIKDEFKRVLELILEVYKDFNINDFNFRLSYRDPENTEKYFDDDAMWEKAQSMLKEAMDEMGMDYFEAEGEAAFYGPKLDVQVKTAIGKEETLSTVQLDFLLPERFDLTYIGEDGEKHRPVVIHRGVVSTMERFVAYLIEEYKGAFPTWLAPVQMEIIPVNADAHLAYAKDVQDKLQRAGFRVEVDERNEKLGYKIREAQTQKIPYALVLGDQEVESGEVNVRKYGSKDSTTIKLDEFIQTVAKEVNKILSEDAFPAILVVGKAFFRYTRTRLEKRGPLIMDVNNVELVISAVWQEQYPADSLPEFALAGRSNVGKSSFINKMIRRKSMARISQKPGKTQNAQLL</sequence>
<reference evidence="16 17" key="1">
    <citation type="submission" date="2012-12" db="EMBL/GenBank/DDBJ databases">
        <title>Novel taxa of Listeriaceae from agricultural environments in the United States.</title>
        <authorList>
            <person name="den Bakker H.C."/>
            <person name="Allred A."/>
            <person name="Warchocki S."/>
            <person name="Wright E.M."/>
            <person name="Burrell A."/>
            <person name="Nightingale K.K."/>
            <person name="Kephart D."/>
            <person name="Wiedmann M."/>
        </authorList>
    </citation>
    <scope>NUCLEOTIDE SEQUENCE [LARGE SCALE GENOMIC DNA]</scope>
    <source>
        <strain evidence="16 17">FSL S10-1203</strain>
    </source>
</reference>
<keyword evidence="6 13" id="KW-0547">Nucleotide-binding</keyword>
<dbReference type="Proteomes" id="UP000019241">
    <property type="component" value="Unassembled WGS sequence"/>
</dbReference>
<keyword evidence="2 13" id="KW-0963">Cytoplasm</keyword>
<dbReference type="Gene3D" id="3.40.50.800">
    <property type="entry name" value="Anticodon-binding domain"/>
    <property type="match status" value="1"/>
</dbReference>
<evidence type="ECO:0000259" key="14">
    <source>
        <dbReference type="PROSITE" id="PS50862"/>
    </source>
</evidence>
<keyword evidence="10 13" id="KW-0648">Protein biosynthesis</keyword>
<dbReference type="InterPro" id="IPR012675">
    <property type="entry name" value="Beta-grasp_dom_sf"/>
</dbReference>
<evidence type="ECO:0000259" key="15">
    <source>
        <dbReference type="PROSITE" id="PS51880"/>
    </source>
</evidence>
<dbReference type="HAMAP" id="MF_00184">
    <property type="entry name" value="Thr_tRNA_synth"/>
    <property type="match status" value="1"/>
</dbReference>
<feature type="binding site" evidence="13">
    <location>
        <position position="385"/>
    </location>
    <ligand>
        <name>Zn(2+)</name>
        <dbReference type="ChEBI" id="CHEBI:29105"/>
        <note>catalytic</note>
    </ligand>
</feature>
<dbReference type="SUPFAM" id="SSF52954">
    <property type="entry name" value="Class II aaRS ABD-related"/>
    <property type="match status" value="1"/>
</dbReference>
<dbReference type="EC" id="6.1.1.3" evidence="13"/>
<dbReference type="Gene3D" id="3.10.20.30">
    <property type="match status" value="1"/>
</dbReference>
<dbReference type="InterPro" id="IPR006195">
    <property type="entry name" value="aa-tRNA-synth_II"/>
</dbReference>
<dbReference type="FunFam" id="3.30.930.10:FF:000002">
    <property type="entry name" value="Threonine--tRNA ligase"/>
    <property type="match status" value="1"/>
</dbReference>
<dbReference type="InterPro" id="IPR027417">
    <property type="entry name" value="P-loop_NTPase"/>
</dbReference>
<dbReference type="InterPro" id="IPR047246">
    <property type="entry name" value="ThrRS_anticodon"/>
</dbReference>
<dbReference type="PRINTS" id="PR01047">
    <property type="entry name" value="TRNASYNTHTHR"/>
</dbReference>
<comment type="catalytic activity">
    <reaction evidence="12 13">
        <text>tRNA(Thr) + L-threonine + ATP = L-threonyl-tRNA(Thr) + AMP + diphosphate + H(+)</text>
        <dbReference type="Rhea" id="RHEA:24624"/>
        <dbReference type="Rhea" id="RHEA-COMP:9670"/>
        <dbReference type="Rhea" id="RHEA-COMP:9704"/>
        <dbReference type="ChEBI" id="CHEBI:15378"/>
        <dbReference type="ChEBI" id="CHEBI:30616"/>
        <dbReference type="ChEBI" id="CHEBI:33019"/>
        <dbReference type="ChEBI" id="CHEBI:57926"/>
        <dbReference type="ChEBI" id="CHEBI:78442"/>
        <dbReference type="ChEBI" id="CHEBI:78534"/>
        <dbReference type="ChEBI" id="CHEBI:456215"/>
        <dbReference type="EC" id="6.1.1.3"/>
    </reaction>
</comment>
<dbReference type="RefSeq" id="WP_254259753.1">
    <property type="nucleotide sequence ID" value="NZ_AODM01000001.1"/>
</dbReference>
<keyword evidence="7 13" id="KW-0862">Zinc</keyword>
<dbReference type="FunFam" id="3.40.50.800:FF:000001">
    <property type="entry name" value="Threonine--tRNA ligase"/>
    <property type="match status" value="1"/>
</dbReference>
<dbReference type="PANTHER" id="PTHR11451:SF56">
    <property type="entry name" value="THREONINE--TRNA LIGASE 1"/>
    <property type="match status" value="1"/>
</dbReference>
<organism evidence="16 17">
    <name type="scientific">Listeria fleischmannii FSL S10-1203</name>
    <dbReference type="NCBI Taxonomy" id="1265822"/>
    <lineage>
        <taxon>Bacteria</taxon>
        <taxon>Bacillati</taxon>
        <taxon>Bacillota</taxon>
        <taxon>Bacilli</taxon>
        <taxon>Bacillales</taxon>
        <taxon>Listeriaceae</taxon>
        <taxon>Listeria</taxon>
    </lineage>
</organism>
<dbReference type="CDD" id="cd00771">
    <property type="entry name" value="ThrRS_core"/>
    <property type="match status" value="1"/>
</dbReference>
<keyword evidence="9 13" id="KW-0694">RNA-binding</keyword>
<evidence type="ECO:0000256" key="2">
    <source>
        <dbReference type="ARBA" id="ARBA00022490"/>
    </source>
</evidence>
<dbReference type="GO" id="GO:0004829">
    <property type="term" value="F:threonine-tRNA ligase activity"/>
    <property type="evidence" value="ECO:0007669"/>
    <property type="project" value="UniProtKB-UniRule"/>
</dbReference>
<dbReference type="FunFam" id="3.30.980.10:FF:000005">
    <property type="entry name" value="Threonyl-tRNA synthetase, mitochondrial"/>
    <property type="match status" value="1"/>
</dbReference>
<comment type="similarity">
    <text evidence="1 13">Belongs to the class-II aminoacyl-tRNA synthetase family.</text>
</comment>
<dbReference type="InterPro" id="IPR012947">
    <property type="entry name" value="tRNA_SAD"/>
</dbReference>
<dbReference type="InterPro" id="IPR004095">
    <property type="entry name" value="TGS"/>
</dbReference>
<name>W7DR40_9LIST</name>
<keyword evidence="8 13" id="KW-0067">ATP-binding</keyword>
<dbReference type="PANTHER" id="PTHR11451">
    <property type="entry name" value="THREONINE-TRNA LIGASE"/>
    <property type="match status" value="1"/>
</dbReference>
<evidence type="ECO:0000256" key="7">
    <source>
        <dbReference type="ARBA" id="ARBA00022833"/>
    </source>
</evidence>
<dbReference type="FunFam" id="3.30.54.20:FF:000002">
    <property type="entry name" value="Threonine--tRNA ligase"/>
    <property type="match status" value="1"/>
</dbReference>
<evidence type="ECO:0000256" key="11">
    <source>
        <dbReference type="ARBA" id="ARBA00023146"/>
    </source>
</evidence>
<dbReference type="Pfam" id="PF01926">
    <property type="entry name" value="MMR_HSR1"/>
    <property type="match status" value="1"/>
</dbReference>
<keyword evidence="11 13" id="KW-0030">Aminoacyl-tRNA synthetase</keyword>
<dbReference type="GO" id="GO:0000049">
    <property type="term" value="F:tRNA binding"/>
    <property type="evidence" value="ECO:0007669"/>
    <property type="project" value="UniProtKB-KW"/>
</dbReference>
<dbReference type="PROSITE" id="PS51880">
    <property type="entry name" value="TGS"/>
    <property type="match status" value="1"/>
</dbReference>
<comment type="subunit">
    <text evidence="13">Homodimer.</text>
</comment>
<evidence type="ECO:0000256" key="3">
    <source>
        <dbReference type="ARBA" id="ARBA00022555"/>
    </source>
</evidence>
<dbReference type="InterPro" id="IPR004154">
    <property type="entry name" value="Anticodon-bd"/>
</dbReference>
<dbReference type="Gene3D" id="3.30.54.20">
    <property type="match status" value="1"/>
</dbReference>
<dbReference type="Pfam" id="PF02824">
    <property type="entry name" value="TGS"/>
    <property type="match status" value="1"/>
</dbReference>
<evidence type="ECO:0000313" key="16">
    <source>
        <dbReference type="EMBL" id="EUJ65987.1"/>
    </source>
</evidence>
<feature type="domain" description="Aminoacyl-transfer RNA synthetases class-II family profile" evidence="14">
    <location>
        <begin position="241"/>
        <end position="538"/>
    </location>
</feature>
<keyword evidence="3 13" id="KW-0820">tRNA-binding</keyword>
<evidence type="ECO:0000256" key="9">
    <source>
        <dbReference type="ARBA" id="ARBA00022884"/>
    </source>
</evidence>
<dbReference type="GO" id="GO:0005524">
    <property type="term" value="F:ATP binding"/>
    <property type="evidence" value="ECO:0007669"/>
    <property type="project" value="UniProtKB-UniRule"/>
</dbReference>
<dbReference type="SUPFAM" id="SSF55186">
    <property type="entry name" value="ThrRS/AlaRS common domain"/>
    <property type="match status" value="1"/>
</dbReference>
<evidence type="ECO:0000256" key="5">
    <source>
        <dbReference type="ARBA" id="ARBA00022723"/>
    </source>
</evidence>
<comment type="caution">
    <text evidence="16">The sequence shown here is derived from an EMBL/GenBank/DDBJ whole genome shotgun (WGS) entry which is preliminary data.</text>
</comment>
<protein>
    <recommendedName>
        <fullName evidence="13">Threonine--tRNA ligase</fullName>
        <ecNumber evidence="13">6.1.1.3</ecNumber>
    </recommendedName>
    <alternativeName>
        <fullName evidence="13">Threonyl-tRNA synthetase</fullName>
        <shortName evidence="13">ThrRS</shortName>
    </alternativeName>
</protein>
<accession>W7DR40</accession>
<dbReference type="Pfam" id="PF00587">
    <property type="entry name" value="tRNA-synt_2b"/>
    <property type="match status" value="1"/>
</dbReference>
<dbReference type="Pfam" id="PF07973">
    <property type="entry name" value="tRNA_SAD"/>
    <property type="match status" value="1"/>
</dbReference>
<dbReference type="Gene3D" id="3.30.980.10">
    <property type="entry name" value="Threonyl-trna Synthetase, Chain A, domain 2"/>
    <property type="match status" value="1"/>
</dbReference>